<accession>A0A8S5LLK3</accession>
<reference evidence="1" key="1">
    <citation type="journal article" date="2021" name="Proc. Natl. Acad. Sci. U.S.A.">
        <title>A Catalog of Tens of Thousands of Viruses from Human Metagenomes Reveals Hidden Associations with Chronic Diseases.</title>
        <authorList>
            <person name="Tisza M.J."/>
            <person name="Buck C.B."/>
        </authorList>
    </citation>
    <scope>NUCLEOTIDE SEQUENCE</scope>
    <source>
        <strain evidence="1">CtKcB20</strain>
    </source>
</reference>
<organism evidence="1">
    <name type="scientific">Siphoviridae sp. ctKcB20</name>
    <dbReference type="NCBI Taxonomy" id="2827568"/>
    <lineage>
        <taxon>Viruses</taxon>
        <taxon>Duplodnaviria</taxon>
        <taxon>Heunggongvirae</taxon>
        <taxon>Uroviricota</taxon>
        <taxon>Caudoviricetes</taxon>
    </lineage>
</organism>
<sequence>MLMYVLYNQKYYLMHNAIGQWTPTPELNESFQFNNKIKADNALSNLPKQMRNLGYFVQQIDAPSKPVDFDQFTNVDLIDYDSALAQIGSFCDLHDQLVARVTWVEYKLQEVENKIQDVLHAIEFNSYNARDGYKIYKMLHDLRLERRKYKDEQIIADVMKSGFANSNWELVRTRVDDLKNRQYHVREMEELFE</sequence>
<dbReference type="EMBL" id="BK015870">
    <property type="protein sequence ID" value="DAD70720.1"/>
    <property type="molecule type" value="Genomic_DNA"/>
</dbReference>
<protein>
    <submittedName>
        <fullName evidence="1">Uncharacterized protein</fullName>
    </submittedName>
</protein>
<proteinExistence type="predicted"/>
<name>A0A8S5LLK3_9CAUD</name>
<evidence type="ECO:0000313" key="1">
    <source>
        <dbReference type="EMBL" id="DAD70720.1"/>
    </source>
</evidence>